<dbReference type="STRING" id="1097556.R4XJ14"/>
<evidence type="ECO:0000256" key="2">
    <source>
        <dbReference type="ARBA" id="ARBA00005249"/>
    </source>
</evidence>
<dbReference type="InterPro" id="IPR011039">
    <property type="entry name" value="TFIIF_interaction"/>
</dbReference>
<organism evidence="9 10">
    <name type="scientific">Taphrina deformans (strain PYCC 5710 / ATCC 11124 / CBS 356.35 / IMI 108563 / JCM 9778 / NBRC 8474)</name>
    <name type="common">Peach leaf curl fungus</name>
    <name type="synonym">Lalaria deformans</name>
    <dbReference type="NCBI Taxonomy" id="1097556"/>
    <lineage>
        <taxon>Eukaryota</taxon>
        <taxon>Fungi</taxon>
        <taxon>Dikarya</taxon>
        <taxon>Ascomycota</taxon>
        <taxon>Taphrinomycotina</taxon>
        <taxon>Taphrinomycetes</taxon>
        <taxon>Taphrinales</taxon>
        <taxon>Taphrinaceae</taxon>
        <taxon>Taphrina</taxon>
    </lineage>
</organism>
<feature type="region of interest" description="Disordered" evidence="8">
    <location>
        <begin position="1"/>
        <end position="33"/>
    </location>
</feature>
<proteinExistence type="inferred from homology"/>
<comment type="subcellular location">
    <subcellularLocation>
        <location evidence="1 7">Nucleus</location>
    </subcellularLocation>
</comment>
<feature type="compositionally biased region" description="Acidic residues" evidence="8">
    <location>
        <begin position="282"/>
        <end position="311"/>
    </location>
</feature>
<dbReference type="OrthoDB" id="76676at2759"/>
<comment type="caution">
    <text evidence="9">The sequence shown here is derived from an EMBL/GenBank/DDBJ whole genome shotgun (WGS) entry which is preliminary data.</text>
</comment>
<dbReference type="Proteomes" id="UP000013776">
    <property type="component" value="Unassembled WGS sequence"/>
</dbReference>
<evidence type="ECO:0000256" key="6">
    <source>
        <dbReference type="ARBA" id="ARBA00023242"/>
    </source>
</evidence>
<feature type="region of interest" description="Disordered" evidence="8">
    <location>
        <begin position="228"/>
        <end position="461"/>
    </location>
</feature>
<evidence type="ECO:0000313" key="10">
    <source>
        <dbReference type="Proteomes" id="UP000013776"/>
    </source>
</evidence>
<dbReference type="PANTHER" id="PTHR13011:SF0">
    <property type="entry name" value="GENERAL TRANSCRIPTION FACTOR IIF SUBUNIT 1"/>
    <property type="match status" value="1"/>
</dbReference>
<dbReference type="GO" id="GO:0001096">
    <property type="term" value="F:TFIIF-class transcription factor complex binding"/>
    <property type="evidence" value="ECO:0007669"/>
    <property type="project" value="TreeGrafter"/>
</dbReference>
<dbReference type="GO" id="GO:0005674">
    <property type="term" value="C:transcription factor TFIIF complex"/>
    <property type="evidence" value="ECO:0007669"/>
    <property type="project" value="TreeGrafter"/>
</dbReference>
<feature type="compositionally biased region" description="Acidic residues" evidence="8">
    <location>
        <begin position="329"/>
        <end position="338"/>
    </location>
</feature>
<comment type="function">
    <text evidence="7">TFIIF is a general transcription initiation factor that binds to RNA polymerase II and helps to recruit it to the initiation complex in collaboration with TFIIB. It promotes transcription elongation.</text>
</comment>
<comment type="similarity">
    <text evidence="2 7">Belongs to the TFIIF alpha subunit family.</text>
</comment>
<dbReference type="GO" id="GO:0003677">
    <property type="term" value="F:DNA binding"/>
    <property type="evidence" value="ECO:0007669"/>
    <property type="project" value="UniProtKB-KW"/>
</dbReference>
<feature type="region of interest" description="Disordered" evidence="8">
    <location>
        <begin position="482"/>
        <end position="544"/>
    </location>
</feature>
<accession>R4XJ14</accession>
<dbReference type="VEuPathDB" id="FungiDB:TAPDE_003576"/>
<keyword evidence="6 7" id="KW-0539">Nucleus</keyword>
<keyword evidence="4 7" id="KW-0238">DNA-binding</keyword>
<dbReference type="GO" id="GO:0006367">
    <property type="term" value="P:transcription initiation at RNA polymerase II promoter"/>
    <property type="evidence" value="ECO:0007669"/>
    <property type="project" value="InterPro"/>
</dbReference>
<evidence type="ECO:0000256" key="8">
    <source>
        <dbReference type="SAM" id="MobiDB-lite"/>
    </source>
</evidence>
<keyword evidence="5 7" id="KW-0804">Transcription</keyword>
<gene>
    <name evidence="9" type="ORF">TAPDE_003576</name>
</gene>
<dbReference type="SUPFAM" id="SSF50916">
    <property type="entry name" value="Rap30/74 interaction domains"/>
    <property type="match status" value="1"/>
</dbReference>
<dbReference type="AlphaFoldDB" id="R4XJ14"/>
<evidence type="ECO:0000256" key="3">
    <source>
        <dbReference type="ARBA" id="ARBA00023015"/>
    </source>
</evidence>
<feature type="compositionally biased region" description="Low complexity" evidence="8">
    <location>
        <begin position="510"/>
        <end position="533"/>
    </location>
</feature>
<dbReference type="InterPro" id="IPR008851">
    <property type="entry name" value="TFIIF-alpha"/>
</dbReference>
<dbReference type="GO" id="GO:0016251">
    <property type="term" value="F:RNA polymerase II general transcription initiation factor activity"/>
    <property type="evidence" value="ECO:0007669"/>
    <property type="project" value="TreeGrafter"/>
</dbReference>
<protein>
    <recommendedName>
        <fullName evidence="7">Transcription initiation factor IIF subunit alpha</fullName>
    </recommendedName>
</protein>
<keyword evidence="3 7" id="KW-0805">Transcription regulation</keyword>
<evidence type="ECO:0000256" key="1">
    <source>
        <dbReference type="ARBA" id="ARBA00004123"/>
    </source>
</evidence>
<feature type="compositionally biased region" description="Polar residues" evidence="8">
    <location>
        <begin position="267"/>
        <end position="276"/>
    </location>
</feature>
<keyword evidence="10" id="KW-1185">Reference proteome</keyword>
<evidence type="ECO:0000313" key="9">
    <source>
        <dbReference type="EMBL" id="CCG83365.1"/>
    </source>
</evidence>
<evidence type="ECO:0000256" key="4">
    <source>
        <dbReference type="ARBA" id="ARBA00023125"/>
    </source>
</evidence>
<feature type="compositionally biased region" description="Low complexity" evidence="8">
    <location>
        <begin position="366"/>
        <end position="379"/>
    </location>
</feature>
<feature type="compositionally biased region" description="Basic and acidic residues" evidence="8">
    <location>
        <begin position="396"/>
        <end position="418"/>
    </location>
</feature>
<dbReference type="EMBL" id="CAHR02000141">
    <property type="protein sequence ID" value="CCG83365.1"/>
    <property type="molecule type" value="Genomic_DNA"/>
</dbReference>
<name>R4XJ14_TAPDE</name>
<dbReference type="eggNOG" id="KOG2393">
    <property type="taxonomic scope" value="Eukaryota"/>
</dbReference>
<dbReference type="Pfam" id="PF05793">
    <property type="entry name" value="TFIIF_alpha"/>
    <property type="match status" value="1"/>
</dbReference>
<dbReference type="GO" id="GO:0032968">
    <property type="term" value="P:positive regulation of transcription elongation by RNA polymerase II"/>
    <property type="evidence" value="ECO:0007669"/>
    <property type="project" value="InterPro"/>
</dbReference>
<feature type="compositionally biased region" description="Polar residues" evidence="8">
    <location>
        <begin position="419"/>
        <end position="432"/>
    </location>
</feature>
<evidence type="ECO:0000256" key="5">
    <source>
        <dbReference type="ARBA" id="ARBA00023163"/>
    </source>
</evidence>
<reference evidence="9 10" key="1">
    <citation type="journal article" date="2013" name="MBio">
        <title>Genome sequencing of the plant pathogen Taphrina deformans, the causal agent of peach leaf curl.</title>
        <authorList>
            <person name="Cisse O.H."/>
            <person name="Almeida J.M.G.C.F."/>
            <person name="Fonseca A."/>
            <person name="Kumar A.A."/>
            <person name="Salojaervi J."/>
            <person name="Overmyer K."/>
            <person name="Hauser P.M."/>
            <person name="Pagni M."/>
        </authorList>
    </citation>
    <scope>NUCLEOTIDE SEQUENCE [LARGE SCALE GENOMIC DNA]</scope>
    <source>
        <strain evidence="10">PYCC 5710 / ATCC 11124 / CBS 356.35 / IMI 108563 / JCM 9778 / NBRC 8474</strain>
    </source>
</reference>
<dbReference type="PANTHER" id="PTHR13011">
    <property type="entry name" value="TFIIF-ALPHA"/>
    <property type="match status" value="1"/>
</dbReference>
<feature type="compositionally biased region" description="Basic and acidic residues" evidence="8">
    <location>
        <begin position="339"/>
        <end position="363"/>
    </location>
</feature>
<feature type="compositionally biased region" description="Low complexity" evidence="8">
    <location>
        <begin position="433"/>
        <end position="446"/>
    </location>
</feature>
<sequence length="608" mass="66991">MSSISIRAPKRKAPARPPPNKSNARPAVKKEPIEVPLDTRKWTSYTLRAGRTLSEDDGTRFNVMRFQAGKAISPASDFRRPVKLARRDLNELTADQIEEGGEEGEEASAAAAVALAATTAAVPPAAPAKPAYSVAPHGGQPLERKQFRKRTHEVYQQDEAVRQLRQEERFPWLLEDEGGKNVYQGSLEGGQGGTYVFLRLTADGFDVTPVSKFYRFGQRQKYQTMSLDEAEEKMKKHKSLPRWVMKDMEDGTRPGTPQDEPQRQYRMKTTSSNQKLNIKAEEQEEELDFNEDFADDEEQHGLVDDEEDNKELEERIKKEQLSANALGDADPEVENEADEATKLKLDKEGRRVQRFLEKLEKNNMYESDSNSNPYGSSSSDSEDEKDAKTSATTSTKGEDDEKKKSLEKSRDEKIRESVNKLQNQSRTTYNTPTGSTVISRTSSSSTLGNARAHARAKRTRPDLITLKLSPAVLAKFSDIPSSAAADKKRRAAGSDGYDSDRSQKKLRFQAAGSPSPPLSRAASPLAGSAGSRPVSPTGTPDPDKDLITAAELRALVTGAASSGGLSMKGLLRILRPKLAREPRNKTILGELMKAGGLAIVEGKLSIKD</sequence>
<evidence type="ECO:0000256" key="7">
    <source>
        <dbReference type="RuleBase" id="RU366044"/>
    </source>
</evidence>